<protein>
    <submittedName>
        <fullName evidence="1">Uncharacterized protein</fullName>
    </submittedName>
</protein>
<dbReference type="EMBL" id="BMAU01021373">
    <property type="protein sequence ID" value="GFY26041.1"/>
    <property type="molecule type" value="Genomic_DNA"/>
</dbReference>
<keyword evidence="2" id="KW-1185">Reference proteome</keyword>
<proteinExistence type="predicted"/>
<evidence type="ECO:0000313" key="1">
    <source>
        <dbReference type="EMBL" id="GFY26041.1"/>
    </source>
</evidence>
<name>A0A8X7BBK2_TRICX</name>
<sequence length="102" mass="11267">MSQERLSALSVLSTEAEIAASVSYGGLANPNFTDVHEWFSATTGHKLVRLLAWIQKGLWDCVICTLVQLSSEDNLLSSELNLGSRQKVDPRDSCQQGNNRMK</sequence>
<gene>
    <name evidence="1" type="ORF">TNCV_1917911</name>
</gene>
<organism evidence="1 2">
    <name type="scientific">Trichonephila clavipes</name>
    <name type="common">Golden silk orbweaver</name>
    <name type="synonym">Nephila clavipes</name>
    <dbReference type="NCBI Taxonomy" id="2585209"/>
    <lineage>
        <taxon>Eukaryota</taxon>
        <taxon>Metazoa</taxon>
        <taxon>Ecdysozoa</taxon>
        <taxon>Arthropoda</taxon>
        <taxon>Chelicerata</taxon>
        <taxon>Arachnida</taxon>
        <taxon>Araneae</taxon>
        <taxon>Araneomorphae</taxon>
        <taxon>Entelegynae</taxon>
        <taxon>Araneoidea</taxon>
        <taxon>Nephilidae</taxon>
        <taxon>Trichonephila</taxon>
    </lineage>
</organism>
<accession>A0A8X7BBK2</accession>
<evidence type="ECO:0000313" key="2">
    <source>
        <dbReference type="Proteomes" id="UP000887159"/>
    </source>
</evidence>
<comment type="caution">
    <text evidence="1">The sequence shown here is derived from an EMBL/GenBank/DDBJ whole genome shotgun (WGS) entry which is preliminary data.</text>
</comment>
<reference evidence="1" key="1">
    <citation type="submission" date="2020-08" db="EMBL/GenBank/DDBJ databases">
        <title>Multicomponent nature underlies the extraordinary mechanical properties of spider dragline silk.</title>
        <authorList>
            <person name="Kono N."/>
            <person name="Nakamura H."/>
            <person name="Mori M."/>
            <person name="Yoshida Y."/>
            <person name="Ohtoshi R."/>
            <person name="Malay A.D."/>
            <person name="Moran D.A.P."/>
            <person name="Tomita M."/>
            <person name="Numata K."/>
            <person name="Arakawa K."/>
        </authorList>
    </citation>
    <scope>NUCLEOTIDE SEQUENCE</scope>
</reference>
<dbReference type="Proteomes" id="UP000887159">
    <property type="component" value="Unassembled WGS sequence"/>
</dbReference>
<dbReference type="AlphaFoldDB" id="A0A8X7BBK2"/>